<name>A0ABS2NYL4_9BACI</name>
<proteinExistence type="predicted"/>
<gene>
    <name evidence="2" type="ORF">JOC95_001632</name>
</gene>
<evidence type="ECO:0000256" key="1">
    <source>
        <dbReference type="SAM" id="Phobius"/>
    </source>
</evidence>
<keyword evidence="1" id="KW-1133">Transmembrane helix</keyword>
<feature type="transmembrane region" description="Helical" evidence="1">
    <location>
        <begin position="76"/>
        <end position="94"/>
    </location>
</feature>
<dbReference type="EMBL" id="JAFBED010000003">
    <property type="protein sequence ID" value="MBM7619780.1"/>
    <property type="molecule type" value="Genomic_DNA"/>
</dbReference>
<accession>A0ABS2NYL4</accession>
<reference evidence="2 3" key="1">
    <citation type="submission" date="2021-01" db="EMBL/GenBank/DDBJ databases">
        <title>Genomic Encyclopedia of Type Strains, Phase IV (KMG-IV): sequencing the most valuable type-strain genomes for metagenomic binning, comparative biology and taxonomic classification.</title>
        <authorList>
            <person name="Goeker M."/>
        </authorList>
    </citation>
    <scope>NUCLEOTIDE SEQUENCE [LARGE SCALE GENOMIC DNA]</scope>
    <source>
        <strain evidence="2 3">DSM 25879</strain>
    </source>
</reference>
<sequence length="100" mass="11701">MTNNCKNCFYCLGEIHLFLFYLCSCIFAGVLILLVHKKELPSLNYLFLRGGFIGLVCFLFTNAYADHYNYFIDFNLLHWAGLIAVSVFVSYFVSRIKMWM</sequence>
<keyword evidence="1" id="KW-0812">Transmembrane</keyword>
<comment type="caution">
    <text evidence="2">The sequence shown here is derived from an EMBL/GenBank/DDBJ whole genome shotgun (WGS) entry which is preliminary data.</text>
</comment>
<evidence type="ECO:0000313" key="3">
    <source>
        <dbReference type="Proteomes" id="UP000737402"/>
    </source>
</evidence>
<keyword evidence="3" id="KW-1185">Reference proteome</keyword>
<dbReference type="Proteomes" id="UP000737402">
    <property type="component" value="Unassembled WGS sequence"/>
</dbReference>
<evidence type="ECO:0000313" key="2">
    <source>
        <dbReference type="EMBL" id="MBM7619780.1"/>
    </source>
</evidence>
<organism evidence="2 3">
    <name type="scientific">Sutcliffiella tianshenii</name>
    <dbReference type="NCBI Taxonomy" id="1463404"/>
    <lineage>
        <taxon>Bacteria</taxon>
        <taxon>Bacillati</taxon>
        <taxon>Bacillota</taxon>
        <taxon>Bacilli</taxon>
        <taxon>Bacillales</taxon>
        <taxon>Bacillaceae</taxon>
        <taxon>Sutcliffiella</taxon>
    </lineage>
</organism>
<feature type="transmembrane region" description="Helical" evidence="1">
    <location>
        <begin position="46"/>
        <end position="64"/>
    </location>
</feature>
<protein>
    <submittedName>
        <fullName evidence="2">Uncharacterized protein</fullName>
    </submittedName>
</protein>
<keyword evidence="1" id="KW-0472">Membrane</keyword>
<feature type="transmembrane region" description="Helical" evidence="1">
    <location>
        <begin position="15"/>
        <end position="34"/>
    </location>
</feature>